<dbReference type="InterPro" id="IPR029063">
    <property type="entry name" value="SAM-dependent_MTases_sf"/>
</dbReference>
<keyword evidence="3" id="KW-0830">Ubiquinone</keyword>
<dbReference type="AlphaFoldDB" id="A0A1H6FEL8"/>
<keyword evidence="3" id="KW-0489">Methyltransferase</keyword>
<dbReference type="OrthoDB" id="9760689at2"/>
<keyword evidence="1 3" id="KW-0808">Transferase</keyword>
<keyword evidence="4" id="KW-1185">Reference proteome</keyword>
<reference evidence="3 4" key="1">
    <citation type="submission" date="2016-10" db="EMBL/GenBank/DDBJ databases">
        <authorList>
            <person name="de Groot N.N."/>
        </authorList>
    </citation>
    <scope>NUCLEOTIDE SEQUENCE [LARGE SCALE GENOMIC DNA]</scope>
    <source>
        <strain evidence="3">MBHS1</strain>
    </source>
</reference>
<organism evidence="3 4">
    <name type="scientific">Candidatus Venteria ishoeyi</name>
    <dbReference type="NCBI Taxonomy" id="1899563"/>
    <lineage>
        <taxon>Bacteria</taxon>
        <taxon>Pseudomonadati</taxon>
        <taxon>Pseudomonadota</taxon>
        <taxon>Gammaproteobacteria</taxon>
        <taxon>Thiotrichales</taxon>
        <taxon>Thiotrichaceae</taxon>
        <taxon>Venteria</taxon>
    </lineage>
</organism>
<evidence type="ECO:0000259" key="2">
    <source>
        <dbReference type="Pfam" id="PF13649"/>
    </source>
</evidence>
<dbReference type="RefSeq" id="WP_103921252.1">
    <property type="nucleotide sequence ID" value="NZ_FMSV02000537.1"/>
</dbReference>
<dbReference type="EC" id="2.1.1.222" evidence="3"/>
<evidence type="ECO:0000313" key="3">
    <source>
        <dbReference type="EMBL" id="SEH07616.1"/>
    </source>
</evidence>
<dbReference type="EMBL" id="FMSV02000537">
    <property type="protein sequence ID" value="SEH07616.1"/>
    <property type="molecule type" value="Genomic_DNA"/>
</dbReference>
<dbReference type="InterPro" id="IPR041698">
    <property type="entry name" value="Methyltransf_25"/>
</dbReference>
<proteinExistence type="predicted"/>
<dbReference type="Gene3D" id="3.40.50.150">
    <property type="entry name" value="Vaccinia Virus protein VP39"/>
    <property type="match status" value="1"/>
</dbReference>
<dbReference type="GO" id="GO:0102208">
    <property type="term" value="F:2-polyprenyl-6-hydroxyphenol methylase activity"/>
    <property type="evidence" value="ECO:0007669"/>
    <property type="project" value="UniProtKB-EC"/>
</dbReference>
<dbReference type="Pfam" id="PF13649">
    <property type="entry name" value="Methyltransf_25"/>
    <property type="match status" value="1"/>
</dbReference>
<dbReference type="Proteomes" id="UP000236724">
    <property type="component" value="Unassembled WGS sequence"/>
</dbReference>
<feature type="domain" description="Methyltransferase" evidence="2">
    <location>
        <begin position="71"/>
        <end position="165"/>
    </location>
</feature>
<dbReference type="GO" id="GO:0032259">
    <property type="term" value="P:methylation"/>
    <property type="evidence" value="ECO:0007669"/>
    <property type="project" value="UniProtKB-KW"/>
</dbReference>
<evidence type="ECO:0000313" key="4">
    <source>
        <dbReference type="Proteomes" id="UP000236724"/>
    </source>
</evidence>
<dbReference type="CDD" id="cd02440">
    <property type="entry name" value="AdoMet_MTases"/>
    <property type="match status" value="1"/>
</dbReference>
<gene>
    <name evidence="3" type="primary">ubiG_3</name>
    <name evidence="3" type="ORF">MBHS_03492</name>
</gene>
<evidence type="ECO:0000256" key="1">
    <source>
        <dbReference type="ARBA" id="ARBA00022679"/>
    </source>
</evidence>
<protein>
    <submittedName>
        <fullName evidence="3">Ubiquinone biosynthesis O-methyltransferase</fullName>
        <ecNumber evidence="3">2.1.1.222</ecNumber>
    </submittedName>
</protein>
<dbReference type="PANTHER" id="PTHR43861">
    <property type="entry name" value="TRANS-ACONITATE 2-METHYLTRANSFERASE-RELATED"/>
    <property type="match status" value="1"/>
</dbReference>
<dbReference type="SUPFAM" id="SSF53335">
    <property type="entry name" value="S-adenosyl-L-methionine-dependent methyltransferases"/>
    <property type="match status" value="1"/>
</dbReference>
<accession>A0A1H6FEL8</accession>
<sequence length="279" mass="32372">MYTQLKEINHKPKPFEFYTADSLWADPHTSEQMLSYHLNEDVDLASRNKVFIEKSIDWIVSHFSIGEQTKVCDFGCGPGLYTSGLARSGAKVTGVDFSKNSIEYAKTYAKNEGLNIDYVLQNYLEYEPEEQYDIITMIMCDFCALSPVQRKEMLKKFHRLLKSGGRILLDVYSLKGFEERTEISLYEHMQLHGFWSKNDYYGFLNTFKYKDEKVVLDKYTIVEEEGSKVVYNWLQYFSEDTLINELKNAGFNIQAIYDDVAGSNYSKNNTEFAVIATKQ</sequence>
<name>A0A1H6FEL8_9GAMM</name>